<feature type="region of interest" description="Disordered" evidence="1">
    <location>
        <begin position="1"/>
        <end position="112"/>
    </location>
</feature>
<evidence type="ECO:0000256" key="1">
    <source>
        <dbReference type="SAM" id="MobiDB-lite"/>
    </source>
</evidence>
<feature type="compositionally biased region" description="Basic residues" evidence="1">
    <location>
        <begin position="28"/>
        <end position="42"/>
    </location>
</feature>
<gene>
    <name evidence="2" type="ORF">BG015_005001</name>
</gene>
<dbReference type="AlphaFoldDB" id="A0A9P5S1D0"/>
<keyword evidence="3" id="KW-1185">Reference proteome</keyword>
<reference evidence="2" key="1">
    <citation type="journal article" date="2020" name="Fungal Divers.">
        <title>Resolving the Mortierellaceae phylogeny through synthesis of multi-gene phylogenetics and phylogenomics.</title>
        <authorList>
            <person name="Vandepol N."/>
            <person name="Liber J."/>
            <person name="Desiro A."/>
            <person name="Na H."/>
            <person name="Kennedy M."/>
            <person name="Barry K."/>
            <person name="Grigoriev I.V."/>
            <person name="Miller A.N."/>
            <person name="O'Donnell K."/>
            <person name="Stajich J.E."/>
            <person name="Bonito G."/>
        </authorList>
    </citation>
    <scope>NUCLEOTIDE SEQUENCE</scope>
    <source>
        <strain evidence="2">NRRL 6426</strain>
    </source>
</reference>
<organism evidence="2 3">
    <name type="scientific">Linnemannia schmuckeri</name>
    <dbReference type="NCBI Taxonomy" id="64567"/>
    <lineage>
        <taxon>Eukaryota</taxon>
        <taxon>Fungi</taxon>
        <taxon>Fungi incertae sedis</taxon>
        <taxon>Mucoromycota</taxon>
        <taxon>Mortierellomycotina</taxon>
        <taxon>Mortierellomycetes</taxon>
        <taxon>Mortierellales</taxon>
        <taxon>Mortierellaceae</taxon>
        <taxon>Linnemannia</taxon>
    </lineage>
</organism>
<dbReference type="EMBL" id="JAAAUQ010000232">
    <property type="protein sequence ID" value="KAF9152604.1"/>
    <property type="molecule type" value="Genomic_DNA"/>
</dbReference>
<comment type="caution">
    <text evidence="2">The sequence shown here is derived from an EMBL/GenBank/DDBJ whole genome shotgun (WGS) entry which is preliminary data.</text>
</comment>
<sequence>MVFNYRKWSASTGPAPADPAPADPAPAPKKKQRMAARRRMRLHKGEQGDAKDGIQSGKHAGVLPMTQHEDQSVEASPSMHHANQQADQQDAGEQLDTAGQQGPSPAVADAPQ</sequence>
<feature type="compositionally biased region" description="Pro residues" evidence="1">
    <location>
        <begin position="16"/>
        <end position="27"/>
    </location>
</feature>
<accession>A0A9P5S1D0</accession>
<name>A0A9P5S1D0_9FUNG</name>
<protein>
    <submittedName>
        <fullName evidence="2">Uncharacterized protein</fullName>
    </submittedName>
</protein>
<evidence type="ECO:0000313" key="3">
    <source>
        <dbReference type="Proteomes" id="UP000748756"/>
    </source>
</evidence>
<proteinExistence type="predicted"/>
<dbReference type="Proteomes" id="UP000748756">
    <property type="component" value="Unassembled WGS sequence"/>
</dbReference>
<feature type="compositionally biased region" description="Basic and acidic residues" evidence="1">
    <location>
        <begin position="43"/>
        <end position="52"/>
    </location>
</feature>
<evidence type="ECO:0000313" key="2">
    <source>
        <dbReference type="EMBL" id="KAF9152604.1"/>
    </source>
</evidence>